<dbReference type="AlphaFoldDB" id="A0A1L8CQB7"/>
<dbReference type="Gene3D" id="3.50.50.60">
    <property type="entry name" value="FAD/NAD(P)-binding domain"/>
    <property type="match status" value="1"/>
</dbReference>
<dbReference type="Pfam" id="PF01593">
    <property type="entry name" value="Amino_oxidase"/>
    <property type="match status" value="1"/>
</dbReference>
<comment type="caution">
    <text evidence="2">The sequence shown here is derived from an EMBL/GenBank/DDBJ whole genome shotgun (WGS) entry which is preliminary data.</text>
</comment>
<evidence type="ECO:0000313" key="2">
    <source>
        <dbReference type="EMBL" id="GAV21108.1"/>
    </source>
</evidence>
<protein>
    <recommendedName>
        <fullName evidence="1">Amine oxidase domain-containing protein</fullName>
    </recommendedName>
</protein>
<dbReference type="STRING" id="1921010.MMIC_P2087"/>
<dbReference type="InterPro" id="IPR002937">
    <property type="entry name" value="Amino_oxidase"/>
</dbReference>
<organism evidence="2 3">
    <name type="scientific">Mariprofundus micogutta</name>
    <dbReference type="NCBI Taxonomy" id="1921010"/>
    <lineage>
        <taxon>Bacteria</taxon>
        <taxon>Pseudomonadati</taxon>
        <taxon>Pseudomonadota</taxon>
        <taxon>Candidatius Mariprofundia</taxon>
        <taxon>Mariprofundales</taxon>
        <taxon>Mariprofundaceae</taxon>
        <taxon>Mariprofundus</taxon>
    </lineage>
</organism>
<dbReference type="PANTHER" id="PTHR42923:SF47">
    <property type="entry name" value="BLR3003 PROTEIN"/>
    <property type="match status" value="1"/>
</dbReference>
<accession>A0A1L8CQB7</accession>
<dbReference type="SUPFAM" id="SSF51905">
    <property type="entry name" value="FAD/NAD(P)-binding domain"/>
    <property type="match status" value="1"/>
</dbReference>
<proteinExistence type="predicted"/>
<dbReference type="InterPro" id="IPR050464">
    <property type="entry name" value="Zeta_carotene_desat/Oxidored"/>
</dbReference>
<evidence type="ECO:0000313" key="3">
    <source>
        <dbReference type="Proteomes" id="UP000231632"/>
    </source>
</evidence>
<gene>
    <name evidence="2" type="ORF">MMIC_P2087</name>
</gene>
<keyword evidence="3" id="KW-1185">Reference proteome</keyword>
<dbReference type="InterPro" id="IPR036188">
    <property type="entry name" value="FAD/NAD-bd_sf"/>
</dbReference>
<reference evidence="2 3" key="1">
    <citation type="journal article" date="2017" name="Arch. Microbiol.">
        <title>Mariprofundus micogutta sp. nov., a novel iron-oxidizing zetaproteobacterium isolated from a deep-sea hydrothermal field at the Bayonnaise knoll of the Izu-Ogasawara arc, and a description of Mariprofundales ord. nov. and Zetaproteobacteria classis nov.</title>
        <authorList>
            <person name="Makita H."/>
            <person name="Tanaka E."/>
            <person name="Mitsunobu S."/>
            <person name="Miyazaki M."/>
            <person name="Nunoura T."/>
            <person name="Uematsu K."/>
            <person name="Takaki Y."/>
            <person name="Nishi S."/>
            <person name="Shimamura S."/>
            <person name="Takai K."/>
        </authorList>
    </citation>
    <scope>NUCLEOTIDE SEQUENCE [LARGE SCALE GENOMIC DNA]</scope>
    <source>
        <strain evidence="2 3">ET2</strain>
    </source>
</reference>
<dbReference type="GO" id="GO:0016491">
    <property type="term" value="F:oxidoreductase activity"/>
    <property type="evidence" value="ECO:0007669"/>
    <property type="project" value="InterPro"/>
</dbReference>
<dbReference type="Gene3D" id="3.90.660.20">
    <property type="entry name" value="Protoporphyrinogen oxidase, mitochondrial, domain 2"/>
    <property type="match status" value="1"/>
</dbReference>
<dbReference type="PANTHER" id="PTHR42923">
    <property type="entry name" value="PROTOPORPHYRINOGEN OXIDASE"/>
    <property type="match status" value="1"/>
</dbReference>
<dbReference type="Gene3D" id="1.10.3110.10">
    <property type="entry name" value="protoporphyrinogen ix oxidase, domain 3"/>
    <property type="match status" value="1"/>
</dbReference>
<dbReference type="Proteomes" id="UP000231632">
    <property type="component" value="Unassembled WGS sequence"/>
</dbReference>
<feature type="domain" description="Amine oxidase" evidence="1">
    <location>
        <begin position="2"/>
        <end position="327"/>
    </location>
</feature>
<name>A0A1L8CQB7_9PROT</name>
<dbReference type="EMBL" id="BDFD01000021">
    <property type="protein sequence ID" value="GAV21108.1"/>
    <property type="molecule type" value="Genomic_DNA"/>
</dbReference>
<sequence length="401" mass="44493">MAQAGIQVELFEASPKPGGRTRSFIDKASGELCDNGPHLLIGAYQATQQLLSDCNATSNLVWQPSLKLPLWDVERNHFQLFPAPWLPFPLALLMAVRSLPAHGWASAVAMLRLARALNQDHPADTSVSDLIRLYDIPPTLVSDMLEPICLGSMNEDIHSADASTFKRILRESFASKKTARLGWFNAPLDLALIKPLVERAEQLGVNIRTRQRVRSLKKEADAVLVNGDLYDAVVIALPAFAADALLDRESQSETRCITNVHLWFEANPGLPETFVGGIRTTGQWFFDITAQMQQQELPLYHICAVISADEQDMDDATLLELVTHELNLICNSSTHLSPCHFRIIREKRATVLVRKHDASQMASVRMIDATEQPLPGELPATIEFAVQRGEKAAIEVLKLLL</sequence>
<evidence type="ECO:0000259" key="1">
    <source>
        <dbReference type="Pfam" id="PF01593"/>
    </source>
</evidence>